<evidence type="ECO:0000256" key="2">
    <source>
        <dbReference type="ARBA" id="ARBA00005982"/>
    </source>
</evidence>
<comment type="subcellular location">
    <subcellularLocation>
        <location evidence="1">Membrane</location>
        <topology evidence="1">Multi-pass membrane protein</topology>
    </subcellularLocation>
</comment>
<dbReference type="Gene3D" id="1.20.1250.20">
    <property type="entry name" value="MFS general substrate transporter like domains"/>
    <property type="match status" value="1"/>
</dbReference>
<keyword evidence="4 7" id="KW-1133">Transmembrane helix</keyword>
<sequence>MLGKQRYPMENNSTMGEKGKESMEFNGKETHKVITLENSEEEEPEINYRGWKAMPFIIGNETFEKLGAIGTLSNLLIYLTTVFNMKSITAATIVNVFNGTTNFGTLVGAYICDTYFGRYNTLGFATITSFLGLLVIQLTAAISKLHPPQCGKESRTCQGPTAGQIAFLLAGLGLMVVGAGGVRPCNLAFGADQFNPKTESGKRGINSFFNWYYFTFTFAQMMSMTLIVYVQANVSWAIGLAIPAILMLIACMLFFSGSKIYIKVKANGSPMTSVAQVVVVAIKKRRLQPVEQPWFSLFNYIPPTSINAKISYTNQFRFLDKAAIRTPEDKINPDGSAAGPWKLCSMQQVEEVKCLFRVIPIWVADVVLYIAIVQQHTYAVFQAIQSDRRLGSSNFKVPAASYGVFMMLSLTIFIPIYDRILVPFLQRLTGKEGGITILQRIGIGIVFSTLSMLVSALVEEHRRTIAFTKPTLGIAPRRGAISSMSSLWLIPQLALAGLTEAFGSIGLVEFYYKQFPENMRSIAGSLFFCGMAGASYLSSLLITIVHGTTNWLPEDLNKGRLNYYYFMISALGVLNFGYFLLCAKWYKYKGGVRDAIQITQLAKPINA</sequence>
<dbReference type="Pfam" id="PF00854">
    <property type="entry name" value="PTR2"/>
    <property type="match status" value="1"/>
</dbReference>
<dbReference type="InterPro" id="IPR000109">
    <property type="entry name" value="POT_fam"/>
</dbReference>
<dbReference type="PANTHER" id="PTHR11654">
    <property type="entry name" value="OLIGOPEPTIDE TRANSPORTER-RELATED"/>
    <property type="match status" value="1"/>
</dbReference>
<comment type="similarity">
    <text evidence="2">Belongs to the major facilitator superfamily. Proton-dependent oligopeptide transporter (POT/PTR) (TC 2.A.17) family.</text>
</comment>
<evidence type="ECO:0000256" key="6">
    <source>
        <dbReference type="SAM" id="MobiDB-lite"/>
    </source>
</evidence>
<dbReference type="SUPFAM" id="SSF103473">
    <property type="entry name" value="MFS general substrate transporter"/>
    <property type="match status" value="1"/>
</dbReference>
<keyword evidence="9" id="KW-1185">Reference proteome</keyword>
<feature type="transmembrane region" description="Helical" evidence="7">
    <location>
        <begin position="437"/>
        <end position="458"/>
    </location>
</feature>
<dbReference type="CDD" id="cd17416">
    <property type="entry name" value="MFS_NPF1_2"/>
    <property type="match status" value="1"/>
</dbReference>
<evidence type="ECO:0000313" key="9">
    <source>
        <dbReference type="Proteomes" id="UP001174677"/>
    </source>
</evidence>
<feature type="transmembrane region" description="Helical" evidence="7">
    <location>
        <begin position="399"/>
        <end position="417"/>
    </location>
</feature>
<evidence type="ECO:0000313" key="8">
    <source>
        <dbReference type="EMBL" id="KAJ9163661.1"/>
    </source>
</evidence>
<evidence type="ECO:0000256" key="5">
    <source>
        <dbReference type="ARBA" id="ARBA00023136"/>
    </source>
</evidence>
<organism evidence="8 9">
    <name type="scientific">Hevea brasiliensis</name>
    <name type="common">Para rubber tree</name>
    <name type="synonym">Siphonia brasiliensis</name>
    <dbReference type="NCBI Taxonomy" id="3981"/>
    <lineage>
        <taxon>Eukaryota</taxon>
        <taxon>Viridiplantae</taxon>
        <taxon>Streptophyta</taxon>
        <taxon>Embryophyta</taxon>
        <taxon>Tracheophyta</taxon>
        <taxon>Spermatophyta</taxon>
        <taxon>Magnoliopsida</taxon>
        <taxon>eudicotyledons</taxon>
        <taxon>Gunneridae</taxon>
        <taxon>Pentapetalae</taxon>
        <taxon>rosids</taxon>
        <taxon>fabids</taxon>
        <taxon>Malpighiales</taxon>
        <taxon>Euphorbiaceae</taxon>
        <taxon>Crotonoideae</taxon>
        <taxon>Micrandreae</taxon>
        <taxon>Hevea</taxon>
    </lineage>
</organism>
<keyword evidence="3 7" id="KW-0812">Transmembrane</keyword>
<gene>
    <name evidence="8" type="ORF">P3X46_023306</name>
</gene>
<feature type="transmembrane region" description="Helical" evidence="7">
    <location>
        <begin position="236"/>
        <end position="255"/>
    </location>
</feature>
<feature type="transmembrane region" description="Helical" evidence="7">
    <location>
        <begin position="162"/>
        <end position="182"/>
    </location>
</feature>
<dbReference type="Proteomes" id="UP001174677">
    <property type="component" value="Chromosome 13"/>
</dbReference>
<keyword evidence="5 7" id="KW-0472">Membrane</keyword>
<evidence type="ECO:0000256" key="3">
    <source>
        <dbReference type="ARBA" id="ARBA00022692"/>
    </source>
</evidence>
<name>A0ABQ9LAM1_HEVBR</name>
<feature type="transmembrane region" description="Helical" evidence="7">
    <location>
        <begin position="524"/>
        <end position="544"/>
    </location>
</feature>
<comment type="caution">
    <text evidence="8">The sequence shown here is derived from an EMBL/GenBank/DDBJ whole genome shotgun (WGS) entry which is preliminary data.</text>
</comment>
<feature type="transmembrane region" description="Helical" evidence="7">
    <location>
        <begin position="122"/>
        <end position="142"/>
    </location>
</feature>
<evidence type="ECO:0000256" key="4">
    <source>
        <dbReference type="ARBA" id="ARBA00022989"/>
    </source>
</evidence>
<dbReference type="InterPro" id="IPR036259">
    <property type="entry name" value="MFS_trans_sf"/>
</dbReference>
<evidence type="ECO:0000256" key="1">
    <source>
        <dbReference type="ARBA" id="ARBA00004141"/>
    </source>
</evidence>
<protein>
    <submittedName>
        <fullName evidence="8">Uncharacterized protein</fullName>
    </submittedName>
</protein>
<evidence type="ECO:0000256" key="7">
    <source>
        <dbReference type="SAM" id="Phobius"/>
    </source>
</evidence>
<feature type="transmembrane region" description="Helical" evidence="7">
    <location>
        <begin position="211"/>
        <end position="230"/>
    </location>
</feature>
<feature type="transmembrane region" description="Helical" evidence="7">
    <location>
        <begin position="564"/>
        <end position="583"/>
    </location>
</feature>
<proteinExistence type="inferred from homology"/>
<feature type="region of interest" description="Disordered" evidence="6">
    <location>
        <begin position="1"/>
        <end position="20"/>
    </location>
</feature>
<dbReference type="EMBL" id="JARPOI010000013">
    <property type="protein sequence ID" value="KAJ9163661.1"/>
    <property type="molecule type" value="Genomic_DNA"/>
</dbReference>
<reference evidence="8" key="1">
    <citation type="journal article" date="2023" name="Plant Biotechnol. J.">
        <title>Chromosome-level wild Hevea brasiliensis genome provides new tools for genomic-assisted breeding and valuable loci to elevate rubber yield.</title>
        <authorList>
            <person name="Cheng H."/>
            <person name="Song X."/>
            <person name="Hu Y."/>
            <person name="Wu T."/>
            <person name="Yang Q."/>
            <person name="An Z."/>
            <person name="Feng S."/>
            <person name="Deng Z."/>
            <person name="Wu W."/>
            <person name="Zeng X."/>
            <person name="Tu M."/>
            <person name="Wang X."/>
            <person name="Huang H."/>
        </authorList>
    </citation>
    <scope>NUCLEOTIDE SEQUENCE</scope>
    <source>
        <strain evidence="8">MT/VB/25A 57/8</strain>
    </source>
</reference>
<accession>A0ABQ9LAM1</accession>